<dbReference type="Proteomes" id="UP001642483">
    <property type="component" value="Unassembled WGS sequence"/>
</dbReference>
<dbReference type="PANTHER" id="PTHR19871:SF40">
    <property type="entry name" value="TETRATRICOPEPTIDE REPEAT PROTEIN 41-RELATED"/>
    <property type="match status" value="1"/>
</dbReference>
<organism evidence="5 6">
    <name type="scientific">Clavelina lepadiformis</name>
    <name type="common">Light-bulb sea squirt</name>
    <name type="synonym">Ascidia lepadiformis</name>
    <dbReference type="NCBI Taxonomy" id="159417"/>
    <lineage>
        <taxon>Eukaryota</taxon>
        <taxon>Metazoa</taxon>
        <taxon>Chordata</taxon>
        <taxon>Tunicata</taxon>
        <taxon>Ascidiacea</taxon>
        <taxon>Aplousobranchia</taxon>
        <taxon>Clavelinidae</taxon>
        <taxon>Clavelina</taxon>
    </lineage>
</organism>
<dbReference type="SUPFAM" id="SSF52540">
    <property type="entry name" value="P-loop containing nucleoside triphosphate hydrolases"/>
    <property type="match status" value="1"/>
</dbReference>
<dbReference type="SUPFAM" id="SSF50969">
    <property type="entry name" value="YVTN repeat-like/Quinoprotein amine dehydrogenase"/>
    <property type="match status" value="1"/>
</dbReference>
<feature type="region of interest" description="Disordered" evidence="3">
    <location>
        <begin position="1735"/>
        <end position="1790"/>
    </location>
</feature>
<dbReference type="InterPro" id="IPR011044">
    <property type="entry name" value="Quino_amine_DH_bsu"/>
</dbReference>
<dbReference type="PANTHER" id="PTHR19871">
    <property type="entry name" value="BETA TRANSDUCIN-RELATED PROTEIN"/>
    <property type="match status" value="1"/>
</dbReference>
<evidence type="ECO:0000256" key="3">
    <source>
        <dbReference type="SAM" id="MobiDB-lite"/>
    </source>
</evidence>
<comment type="caution">
    <text evidence="5">The sequence shown here is derived from an EMBL/GenBank/DDBJ whole genome shotgun (WGS) entry which is preliminary data.</text>
</comment>
<gene>
    <name evidence="5" type="ORF">CVLEPA_LOCUS5365</name>
</gene>
<feature type="compositionally biased region" description="Low complexity" evidence="3">
    <location>
        <begin position="1750"/>
        <end position="1760"/>
    </location>
</feature>
<accession>A0ABP0FAM7</accession>
<dbReference type="InterPro" id="IPR052752">
    <property type="entry name" value="NACHT-WD_repeat"/>
</dbReference>
<evidence type="ECO:0000313" key="6">
    <source>
        <dbReference type="Proteomes" id="UP001642483"/>
    </source>
</evidence>
<dbReference type="Gene3D" id="2.130.10.10">
    <property type="entry name" value="YVTN repeat-like/Quinoprotein amine dehydrogenase"/>
    <property type="match status" value="2"/>
</dbReference>
<dbReference type="Gene3D" id="3.40.50.300">
    <property type="entry name" value="P-loop containing nucleotide triphosphate hydrolases"/>
    <property type="match status" value="1"/>
</dbReference>
<protein>
    <recommendedName>
        <fullName evidence="4">NWD1/2-like winged helix-turn-helix domain-containing protein</fullName>
    </recommendedName>
</protein>
<evidence type="ECO:0000256" key="2">
    <source>
        <dbReference type="ARBA" id="ARBA00022737"/>
    </source>
</evidence>
<sequence>MQTTRVKKTIKPRSQGTIKKIEIQQQHQVSEKRWLKKPTKSSQCYFSTSVSEACSSTEFLTCVGSRNELDRNVLIGKLEGISPPKQAIVRIYFSSNPTDSNLEKSVLWNEVVPKLQQYCRERHDMECQIVDLNDGPDEGALVSQEKRLREIQLCKQRSAATCFVALVGHKYWCPHVPKEINLQLFEALLKVAYASGFPNARLLELNYERDENATPPVYVLKHGSSILKLQSTFSTSGATLAKKLQNLFHDAALRAFHCKAITDDQANLFLVSNLQAELQEGLQTSSKGEARKCVCYLRTITSMDTDMNFNRVHPYLDIMGVNEEKSSLYVTEDMLDADAQATLHSIRECWIPERVAVADGELQVYKCSVDWVPQVGLKKEIHNTYLDDFCHQLQIVVTETTSKYIKEVYKENSYKEALCHCLIAKHLYHNYCKLPSNTLKLIQDYICGPCVNPLIVHGQSGSGKTFITAAAASEIALWFEKDCEPIMAVRFLGQTCTSSYIPLLLHSLCIQLTASLGRDQEAPGPWCTDVTHQRSKLTSILKEATINQPIIIFLDGLENLLDVDEHINLSSWLPIQLPDYAKIILSIDTNSSVFSFITRNSKDLNLNIKYHPLLSQKEYSKFLRNMLASTNRKMTSGQHVFAIQRAISKGLQKDGIIHTTPCMAHIVYTHAVRWKSSKDVTQSTIGENESDAIRQYMVILQQRHGQYIVQVTARLITAAKYGLTEQEMVEILWTYRAVQTELTGKLRATSKSMATAGQLRSILTFSLSNLLEDMSSILMSKVIAGCQLYCWSNKIVKSVIESLYLKKPEADKTTKTSLIHYYNEYLKNGLYPTNQNVPLKTVHVALAIHQHFLDQNNQSKAMELCYTNLYWLSAVSRSLSIVHTLFFLEKAFEIYNDRSLVVIERAIRLALGLLHQSVNILPGELFSRIMPLLYKFPSLKKLMVQCTENRPDITCLLPAGIHAQSPGAPLKVSLTENKMIRSVLAYETSSSMNITYCSGKHLKMYDMTNGDLLREIVFNEKIEWMKISDDHEFIIILSGKLQNLYFLDESTSHCLNKISLQGYFDSEHKPIPVQDIKAAVGVSLVVVWIKNSTHHLLAIEIKTAALLAVFPIKTLVHECVLSSDEQYIFALNMPKTITVFSITTAHVIAKLEPSEISSSGSIRNFFTNLNGYLITVFSGGFVHVWKPVSNTIFTHAFELDSRSSDHERCFDVIHSSASNNKHSLAVVKATEIDIWNLQEWKTKCIIPHRRNEAFKYAYFTNQEHQLLVILENDFSIYVWNISKEGTVSCSSMLDGHTSCICTAWAPSIQSQDELTWIITLSEDNCIKIWDMKNLPMSNTLTMLGRKILKVHCIGNQTVTMDGSDKLTVWNTVNGDIAYQLKHEANVEHCTATVWKMQIISADALGYQYVWDIQSGESIFKIQGPPVENLLLTFNEHLIISIFKRDHGNDQLNDASRVWRINTAQVICTFNYSLMQPQVTFKNTFLTGISNDGKLYAISLWTGLLAKILWVPDAEIVMLHALTGNDHVLSLDNHNNVIVWNVPEETKLFSVDMKNNEMNNVCVSDTGAILTMLDDQQTIKVLKVRHGKLCTIDTFGIPVLMSITHDGLDIVYISMQTSNNNIGSSEKRQYHLVVIRTTSDRSMSTYPLEGTPTCMHVAKTDQAVAIGLDEGRVVVFTMVKPDTKSSIQLKNAPKAITRKLLCSKKKVDQVWHSNEPKYDLLYPIPPSQEMHAFLGRSHDQNPRNKSLPQISSSSGHHVSVHIPRSKTNQQPTNKSVNMSRISNSSKVKVFM</sequence>
<keyword evidence="1" id="KW-0853">WD repeat</keyword>
<dbReference type="SUPFAM" id="SSF50978">
    <property type="entry name" value="WD40 repeat-like"/>
    <property type="match status" value="2"/>
</dbReference>
<dbReference type="InterPro" id="IPR036322">
    <property type="entry name" value="WD40_repeat_dom_sf"/>
</dbReference>
<feature type="domain" description="NWD1/2-like winged helix-turn-helix" evidence="4">
    <location>
        <begin position="691"/>
        <end position="807"/>
    </location>
</feature>
<dbReference type="EMBL" id="CAWYQH010000024">
    <property type="protein sequence ID" value="CAK8675831.1"/>
    <property type="molecule type" value="Genomic_DNA"/>
</dbReference>
<dbReference type="InterPro" id="IPR001680">
    <property type="entry name" value="WD40_rpt"/>
</dbReference>
<name>A0ABP0FAM7_CLALP</name>
<evidence type="ECO:0000256" key="1">
    <source>
        <dbReference type="ARBA" id="ARBA00022574"/>
    </source>
</evidence>
<reference evidence="5 6" key="1">
    <citation type="submission" date="2024-02" db="EMBL/GenBank/DDBJ databases">
        <authorList>
            <person name="Daric V."/>
            <person name="Darras S."/>
        </authorList>
    </citation>
    <scope>NUCLEOTIDE SEQUENCE [LARGE SCALE GENOMIC DNA]</scope>
</reference>
<dbReference type="Pfam" id="PF25469">
    <property type="entry name" value="WHD_NWD1"/>
    <property type="match status" value="1"/>
</dbReference>
<dbReference type="InterPro" id="IPR015943">
    <property type="entry name" value="WD40/YVTN_repeat-like_dom_sf"/>
</dbReference>
<dbReference type="SMART" id="SM00320">
    <property type="entry name" value="WD40"/>
    <property type="match status" value="2"/>
</dbReference>
<evidence type="ECO:0000313" key="5">
    <source>
        <dbReference type="EMBL" id="CAK8675831.1"/>
    </source>
</evidence>
<dbReference type="InterPro" id="IPR057588">
    <property type="entry name" value="NWD1/2-like_WH"/>
</dbReference>
<evidence type="ECO:0000259" key="4">
    <source>
        <dbReference type="Pfam" id="PF25469"/>
    </source>
</evidence>
<dbReference type="InterPro" id="IPR027417">
    <property type="entry name" value="P-loop_NTPase"/>
</dbReference>
<proteinExistence type="predicted"/>
<keyword evidence="6" id="KW-1185">Reference proteome</keyword>
<feature type="compositionally biased region" description="Polar residues" evidence="3">
    <location>
        <begin position="1764"/>
        <end position="1790"/>
    </location>
</feature>
<keyword evidence="2" id="KW-0677">Repeat</keyword>